<dbReference type="AlphaFoldDB" id="A0A0A8ZY85"/>
<evidence type="ECO:0000313" key="1">
    <source>
        <dbReference type="EMBL" id="JAD42673.1"/>
    </source>
</evidence>
<sequence>MKVKGCNKFKIPHMQKEKLEREDRLPLQISCEASLLAECIASLPYCSFCASCFIFASSNFLITCSGRSIVSPSI</sequence>
<name>A0A0A8ZY85_ARUDO</name>
<reference evidence="1" key="1">
    <citation type="submission" date="2014-09" db="EMBL/GenBank/DDBJ databases">
        <authorList>
            <person name="Magalhaes I.L.F."/>
            <person name="Oliveira U."/>
            <person name="Santos F.R."/>
            <person name="Vidigal T.H.D.A."/>
            <person name="Brescovit A.D."/>
            <person name="Santos A.J."/>
        </authorList>
    </citation>
    <scope>NUCLEOTIDE SEQUENCE</scope>
    <source>
        <tissue evidence="1">Shoot tissue taken approximately 20 cm above the soil surface</tissue>
    </source>
</reference>
<accession>A0A0A8ZY85</accession>
<proteinExistence type="predicted"/>
<dbReference type="EMBL" id="GBRH01255222">
    <property type="protein sequence ID" value="JAD42673.1"/>
    <property type="molecule type" value="Transcribed_RNA"/>
</dbReference>
<protein>
    <submittedName>
        <fullName evidence="1">Uncharacterized protein</fullName>
    </submittedName>
</protein>
<organism evidence="1">
    <name type="scientific">Arundo donax</name>
    <name type="common">Giant reed</name>
    <name type="synonym">Donax arundinaceus</name>
    <dbReference type="NCBI Taxonomy" id="35708"/>
    <lineage>
        <taxon>Eukaryota</taxon>
        <taxon>Viridiplantae</taxon>
        <taxon>Streptophyta</taxon>
        <taxon>Embryophyta</taxon>
        <taxon>Tracheophyta</taxon>
        <taxon>Spermatophyta</taxon>
        <taxon>Magnoliopsida</taxon>
        <taxon>Liliopsida</taxon>
        <taxon>Poales</taxon>
        <taxon>Poaceae</taxon>
        <taxon>PACMAD clade</taxon>
        <taxon>Arundinoideae</taxon>
        <taxon>Arundineae</taxon>
        <taxon>Arundo</taxon>
    </lineage>
</organism>
<reference evidence="1" key="2">
    <citation type="journal article" date="2015" name="Data Brief">
        <title>Shoot transcriptome of the giant reed, Arundo donax.</title>
        <authorList>
            <person name="Barrero R.A."/>
            <person name="Guerrero F.D."/>
            <person name="Moolhuijzen P."/>
            <person name="Goolsby J.A."/>
            <person name="Tidwell J."/>
            <person name="Bellgard S.E."/>
            <person name="Bellgard M.I."/>
        </authorList>
    </citation>
    <scope>NUCLEOTIDE SEQUENCE</scope>
    <source>
        <tissue evidence="1">Shoot tissue taken approximately 20 cm above the soil surface</tissue>
    </source>
</reference>